<dbReference type="CTD" id="10537"/>
<dbReference type="GO" id="GO:0034612">
    <property type="term" value="P:response to tumor necrosis factor"/>
    <property type="evidence" value="ECO:0000318"/>
    <property type="project" value="GO_Central"/>
</dbReference>
<dbReference type="PANTHER" id="PTHR47731">
    <property type="entry name" value="UBIQUITIN D"/>
    <property type="match status" value="1"/>
</dbReference>
<dbReference type="GO" id="GO:0016567">
    <property type="term" value="P:protein ubiquitination"/>
    <property type="evidence" value="ECO:0000318"/>
    <property type="project" value="GO_Central"/>
</dbReference>
<dbReference type="GO" id="GO:0070628">
    <property type="term" value="F:proteasome binding"/>
    <property type="evidence" value="ECO:0000318"/>
    <property type="project" value="GO_Central"/>
</dbReference>
<evidence type="ECO:0000313" key="2">
    <source>
        <dbReference type="Ensembl" id="ENSOANP00000010489.3"/>
    </source>
</evidence>
<reference evidence="2" key="3">
    <citation type="submission" date="2025-09" db="UniProtKB">
        <authorList>
            <consortium name="Ensembl"/>
        </authorList>
    </citation>
    <scope>IDENTIFICATION</scope>
    <source>
        <strain evidence="2">Glennie</strain>
    </source>
</reference>
<dbReference type="PANTHER" id="PTHR47731:SF1">
    <property type="entry name" value="UBIQUITIN D"/>
    <property type="match status" value="1"/>
</dbReference>
<dbReference type="HOGENOM" id="CLU_139252_0_0_1"/>
<dbReference type="PRINTS" id="PR00348">
    <property type="entry name" value="UBIQUITIN"/>
</dbReference>
<dbReference type="OrthoDB" id="428577at2759"/>
<dbReference type="InterPro" id="IPR019956">
    <property type="entry name" value="Ubiquitin_dom"/>
</dbReference>
<dbReference type="GO" id="GO:0005634">
    <property type="term" value="C:nucleus"/>
    <property type="evidence" value="ECO:0000318"/>
    <property type="project" value="GO_Central"/>
</dbReference>
<accession>F6WF43</accession>
<name>F6WF43_ORNAN</name>
<dbReference type="STRING" id="9258.ENSOANP00000010489"/>
<dbReference type="Bgee" id="ENSOANG00000006573">
    <property type="expression patterns" value="Expressed in liver and 4 other cell types or tissues"/>
</dbReference>
<dbReference type="InterPro" id="IPR042969">
    <property type="entry name" value="Ubiquitin_D"/>
</dbReference>
<dbReference type="GeneID" id="100076123"/>
<reference evidence="2 3" key="1">
    <citation type="journal article" date="2008" name="Nature">
        <title>Genome analysis of the platypus reveals unique signatures of evolution.</title>
        <authorList>
            <person name="Warren W.C."/>
            <person name="Hillier L.W."/>
            <person name="Marshall Graves J.A."/>
            <person name="Birney E."/>
            <person name="Ponting C.P."/>
            <person name="Grutzner F."/>
            <person name="Belov K."/>
            <person name="Miller W."/>
            <person name="Clarke L."/>
            <person name="Chinwalla A.T."/>
            <person name="Yang S.P."/>
            <person name="Heger A."/>
            <person name="Locke D.P."/>
            <person name="Miethke P."/>
            <person name="Waters P.D."/>
            <person name="Veyrunes F."/>
            <person name="Fulton L."/>
            <person name="Fulton B."/>
            <person name="Graves T."/>
            <person name="Wallis J."/>
            <person name="Puente X.S."/>
            <person name="Lopez-Otin C."/>
            <person name="Ordonez G.R."/>
            <person name="Eichler E.E."/>
            <person name="Chen L."/>
            <person name="Cheng Z."/>
            <person name="Deakin J.E."/>
            <person name="Alsop A."/>
            <person name="Thompson K."/>
            <person name="Kirby P."/>
            <person name="Papenfuss A.T."/>
            <person name="Wakefield M.J."/>
            <person name="Olender T."/>
            <person name="Lancet D."/>
            <person name="Huttley G.A."/>
            <person name="Smit A.F."/>
            <person name="Pask A."/>
            <person name="Temple-Smith P."/>
            <person name="Batzer M.A."/>
            <person name="Walker J.A."/>
            <person name="Konkel M.K."/>
            <person name="Harris R.S."/>
            <person name="Whittington C.M."/>
            <person name="Wong E.S."/>
            <person name="Gemmell N.J."/>
            <person name="Buschiazzo E."/>
            <person name="Vargas Jentzsch I.M."/>
            <person name="Merkel A."/>
            <person name="Schmitz J."/>
            <person name="Zemann A."/>
            <person name="Churakov G."/>
            <person name="Kriegs J.O."/>
            <person name="Brosius J."/>
            <person name="Murchison E.P."/>
            <person name="Sachidanandam R."/>
            <person name="Smith C."/>
            <person name="Hannon G.J."/>
            <person name="Tsend-Ayush E."/>
            <person name="McMillan D."/>
            <person name="Attenborough R."/>
            <person name="Rens W."/>
            <person name="Ferguson-Smith M."/>
            <person name="Lefevre C.M."/>
            <person name="Sharp J.A."/>
            <person name="Nicholas K.R."/>
            <person name="Ray D.A."/>
            <person name="Kube M."/>
            <person name="Reinhardt R."/>
            <person name="Pringle T.H."/>
            <person name="Taylor J."/>
            <person name="Jones R.C."/>
            <person name="Nixon B."/>
            <person name="Dacheux J.L."/>
            <person name="Niwa H."/>
            <person name="Sekita Y."/>
            <person name="Huang X."/>
            <person name="Stark A."/>
            <person name="Kheradpour P."/>
            <person name="Kellis M."/>
            <person name="Flicek P."/>
            <person name="Chen Y."/>
            <person name="Webber C."/>
            <person name="Hardison R."/>
            <person name="Nelson J."/>
            <person name="Hallsworth-Pepin K."/>
            <person name="Delehaunty K."/>
            <person name="Markovic C."/>
            <person name="Minx P."/>
            <person name="Feng Y."/>
            <person name="Kremitzki C."/>
            <person name="Mitreva M."/>
            <person name="Glasscock J."/>
            <person name="Wylie T."/>
            <person name="Wohldmann P."/>
            <person name="Thiru P."/>
            <person name="Nhan M.N."/>
            <person name="Pohl C.S."/>
            <person name="Smith S.M."/>
            <person name="Hou S."/>
            <person name="Nefedov M."/>
            <person name="de Jong P.J."/>
            <person name="Renfree M.B."/>
            <person name="Mardis E.R."/>
            <person name="Wilson R.K."/>
        </authorList>
    </citation>
    <scope>NUCLEOTIDE SEQUENCE [LARGE SCALE GENOMIC DNA]</scope>
    <source>
        <strain evidence="2 3">Glennie</strain>
    </source>
</reference>
<sequence>MPSPKAFTKVCVQVPQWGSLTFMAKPEDRVKQIHLCVREKTKIPMEDQTLFKEAKKLKPQRSLSAYGIEPQTTVHLTLKVVRPSPEPVDVTLVDSRHEGQTYPLQVRRTDSVAAVQKMIQEKTEVPPQFQVVICNGKRLEAGKTMAEYGTLQKAVFFITSFCQSG</sequence>
<reference evidence="2" key="2">
    <citation type="submission" date="2025-08" db="UniProtKB">
        <authorList>
            <consortium name="Ensembl"/>
        </authorList>
    </citation>
    <scope>IDENTIFICATION</scope>
    <source>
        <strain evidence="2">Glennie</strain>
    </source>
</reference>
<dbReference type="GeneTree" id="ENSGT00910000144359"/>
<dbReference type="InterPro" id="IPR029071">
    <property type="entry name" value="Ubiquitin-like_domsf"/>
</dbReference>
<dbReference type="FunFam" id="3.10.20.90:FF:000234">
    <property type="entry name" value="Ubiquitin D"/>
    <property type="match status" value="1"/>
</dbReference>
<dbReference type="RefSeq" id="XP_001507543.3">
    <property type="nucleotide sequence ID" value="XM_001507493.5"/>
</dbReference>
<dbReference type="AlphaFoldDB" id="F6WF43"/>
<dbReference type="SUPFAM" id="SSF54236">
    <property type="entry name" value="Ubiquitin-like"/>
    <property type="match status" value="2"/>
</dbReference>
<evidence type="ECO:0000259" key="1">
    <source>
        <dbReference type="PROSITE" id="PS50053"/>
    </source>
</evidence>
<keyword evidence="3" id="KW-1185">Reference proteome</keyword>
<organism evidence="2 3">
    <name type="scientific">Ornithorhynchus anatinus</name>
    <name type="common">Duckbill platypus</name>
    <dbReference type="NCBI Taxonomy" id="9258"/>
    <lineage>
        <taxon>Eukaryota</taxon>
        <taxon>Metazoa</taxon>
        <taxon>Chordata</taxon>
        <taxon>Craniata</taxon>
        <taxon>Vertebrata</taxon>
        <taxon>Euteleostomi</taxon>
        <taxon>Mammalia</taxon>
        <taxon>Monotremata</taxon>
        <taxon>Ornithorhynchidae</taxon>
        <taxon>Ornithorhynchus</taxon>
    </lineage>
</organism>
<dbReference type="InterPro" id="IPR000626">
    <property type="entry name" value="Ubiquitin-like_dom"/>
</dbReference>
<dbReference type="GO" id="GO:0043065">
    <property type="term" value="P:positive regulation of apoptotic process"/>
    <property type="evidence" value="ECO:0000318"/>
    <property type="project" value="GO_Central"/>
</dbReference>
<dbReference type="KEGG" id="oaa:100076123"/>
<dbReference type="SMART" id="SM00213">
    <property type="entry name" value="UBQ"/>
    <property type="match status" value="2"/>
</dbReference>
<dbReference type="eggNOG" id="KOG0001">
    <property type="taxonomic scope" value="Eukaryota"/>
</dbReference>
<dbReference type="OMA" id="MMADYGI"/>
<protein>
    <submittedName>
        <fullName evidence="2">Ubiquitin D</fullName>
    </submittedName>
</protein>
<feature type="domain" description="Ubiquitin-like" evidence="1">
    <location>
        <begin position="8"/>
        <end position="79"/>
    </location>
</feature>
<dbReference type="InParanoid" id="F6WF43"/>
<dbReference type="FunCoup" id="F6WF43">
    <property type="interactions" value="8"/>
</dbReference>
<proteinExistence type="predicted"/>
<dbReference type="Proteomes" id="UP000002279">
    <property type="component" value="Chromosome X5"/>
</dbReference>
<dbReference type="Ensembl" id="ENSOANT00000010491.3">
    <property type="protein sequence ID" value="ENSOANP00000010489.3"/>
    <property type="gene ID" value="ENSOANG00000006573.3"/>
</dbReference>
<dbReference type="GO" id="GO:0034341">
    <property type="term" value="P:response to type II interferon"/>
    <property type="evidence" value="ECO:0000318"/>
    <property type="project" value="GO_Central"/>
</dbReference>
<evidence type="ECO:0000313" key="3">
    <source>
        <dbReference type="Proteomes" id="UP000002279"/>
    </source>
</evidence>
<dbReference type="PROSITE" id="PS50053">
    <property type="entry name" value="UBIQUITIN_2"/>
    <property type="match status" value="2"/>
</dbReference>
<dbReference type="Gene3D" id="3.10.20.90">
    <property type="entry name" value="Phosphatidylinositol 3-kinase Catalytic Subunit, Chain A, domain 1"/>
    <property type="match status" value="2"/>
</dbReference>
<dbReference type="Pfam" id="PF00240">
    <property type="entry name" value="ubiquitin"/>
    <property type="match status" value="2"/>
</dbReference>
<dbReference type="GO" id="GO:0006511">
    <property type="term" value="P:ubiquitin-dependent protein catabolic process"/>
    <property type="evidence" value="ECO:0000318"/>
    <property type="project" value="GO_Central"/>
</dbReference>
<dbReference type="GO" id="GO:0043123">
    <property type="term" value="P:positive regulation of canonical NF-kappaB signal transduction"/>
    <property type="evidence" value="ECO:0000318"/>
    <property type="project" value="GO_Central"/>
</dbReference>
<feature type="domain" description="Ubiquitin-like" evidence="1">
    <location>
        <begin position="74"/>
        <end position="149"/>
    </location>
</feature>
<gene>
    <name evidence="2" type="primary">UBD</name>
</gene>